<dbReference type="EMBL" id="JACYGY010000001">
    <property type="protein sequence ID" value="MBE9461468.1"/>
    <property type="molecule type" value="Genomic_DNA"/>
</dbReference>
<proteinExistence type="predicted"/>
<dbReference type="Pfam" id="PF13548">
    <property type="entry name" value="DUF4126"/>
    <property type="match status" value="1"/>
</dbReference>
<keyword evidence="3" id="KW-1185">Reference proteome</keyword>
<evidence type="ECO:0000313" key="2">
    <source>
        <dbReference type="EMBL" id="MBE9461468.1"/>
    </source>
</evidence>
<comment type="caution">
    <text evidence="2">The sequence shown here is derived from an EMBL/GenBank/DDBJ whole genome shotgun (WGS) entry which is preliminary data.</text>
</comment>
<feature type="domain" description="DUF4126" evidence="1">
    <location>
        <begin position="12"/>
        <end position="152"/>
    </location>
</feature>
<gene>
    <name evidence="2" type="ORF">IEE83_06205</name>
</gene>
<dbReference type="Proteomes" id="UP000634134">
    <property type="component" value="Unassembled WGS sequence"/>
</dbReference>
<reference evidence="3" key="1">
    <citation type="submission" date="2023-07" db="EMBL/GenBank/DDBJ databases">
        <title>Dyadobacter sp. nov 'subterranea' isolated from contaminted grondwater.</title>
        <authorList>
            <person name="Szabo I."/>
            <person name="Al-Omari J."/>
            <person name="Szerdahelyi S.G."/>
            <person name="Rado J."/>
        </authorList>
    </citation>
    <scope>NUCLEOTIDE SEQUENCE [LARGE SCALE GENOMIC DNA]</scope>
    <source>
        <strain evidence="3">UP-52</strain>
    </source>
</reference>
<evidence type="ECO:0000259" key="1">
    <source>
        <dbReference type="Pfam" id="PF13548"/>
    </source>
</evidence>
<organism evidence="2 3">
    <name type="scientific">Dyadobacter subterraneus</name>
    <dbReference type="NCBI Taxonomy" id="2773304"/>
    <lineage>
        <taxon>Bacteria</taxon>
        <taxon>Pseudomonadati</taxon>
        <taxon>Bacteroidota</taxon>
        <taxon>Cytophagia</taxon>
        <taxon>Cytophagales</taxon>
        <taxon>Spirosomataceae</taxon>
        <taxon>Dyadobacter</taxon>
    </lineage>
</organism>
<evidence type="ECO:0000313" key="3">
    <source>
        <dbReference type="Proteomes" id="UP000634134"/>
    </source>
</evidence>
<accession>A0ABR9W7M5</accession>
<dbReference type="RefSeq" id="WP_194119744.1">
    <property type="nucleotide sequence ID" value="NZ_JACYGY010000001.1"/>
</dbReference>
<name>A0ABR9W7M5_9BACT</name>
<dbReference type="InterPro" id="IPR025196">
    <property type="entry name" value="DUF4126"/>
</dbReference>
<sequence>MKQKESTQIFEAVNLGIMAGMRSNSAPATASHILSQQYSPELGKSPLKFMQLPTVSNVLKVLAIGELIGDKLPGAGNRIVPVSVFFRCSAGALAGASIFKANGNNAFKGALIGAVAAFGSTFASFYMRKGVVQTTGLYDPIVGVIEDAIVIGSANYLNKNTESEFPVFI</sequence>
<protein>
    <submittedName>
        <fullName evidence="2">DUF4126 family protein</fullName>
    </submittedName>
</protein>